<evidence type="ECO:0000313" key="5">
    <source>
        <dbReference type="EMBL" id="HIX57436.1"/>
    </source>
</evidence>
<name>A0A9D1WDX7_9GAMM</name>
<keyword evidence="3" id="KW-0732">Signal</keyword>
<feature type="signal peptide" evidence="3">
    <location>
        <begin position="1"/>
        <end position="41"/>
    </location>
</feature>
<protein>
    <submittedName>
        <fullName evidence="5">DsbA family protein</fullName>
    </submittedName>
</protein>
<dbReference type="PROSITE" id="PS51352">
    <property type="entry name" value="THIOREDOXIN_2"/>
    <property type="match status" value="1"/>
</dbReference>
<gene>
    <name evidence="5" type="ORF">H9850_08205</name>
</gene>
<dbReference type="GO" id="GO:0015036">
    <property type="term" value="F:disulfide oxidoreductase activity"/>
    <property type="evidence" value="ECO:0007669"/>
    <property type="project" value="UniProtKB-ARBA"/>
</dbReference>
<dbReference type="PANTHER" id="PTHR35272:SF3">
    <property type="entry name" value="THIOL:DISULFIDE INTERCHANGE PROTEIN DSBC"/>
    <property type="match status" value="1"/>
</dbReference>
<dbReference type="AlphaFoldDB" id="A0A9D1WDX7"/>
<dbReference type="EMBL" id="DXEV01000164">
    <property type="protein sequence ID" value="HIX57436.1"/>
    <property type="molecule type" value="Genomic_DNA"/>
</dbReference>
<evidence type="ECO:0000256" key="2">
    <source>
        <dbReference type="SAM" id="MobiDB-lite"/>
    </source>
</evidence>
<dbReference type="PANTHER" id="PTHR35272">
    <property type="entry name" value="THIOL:DISULFIDE INTERCHANGE PROTEIN DSBC-RELATED"/>
    <property type="match status" value="1"/>
</dbReference>
<feature type="region of interest" description="Disordered" evidence="2">
    <location>
        <begin position="286"/>
        <end position="306"/>
    </location>
</feature>
<reference evidence="5" key="2">
    <citation type="submission" date="2021-04" db="EMBL/GenBank/DDBJ databases">
        <authorList>
            <person name="Gilroy R."/>
        </authorList>
    </citation>
    <scope>NUCLEOTIDE SEQUENCE</scope>
    <source>
        <strain evidence="5">USASDec5-558</strain>
    </source>
</reference>
<dbReference type="InterPro" id="IPR036249">
    <property type="entry name" value="Thioredoxin-like_sf"/>
</dbReference>
<dbReference type="Proteomes" id="UP000886829">
    <property type="component" value="Unassembled WGS sequence"/>
</dbReference>
<comment type="caution">
    <text evidence="5">The sequence shown here is derived from an EMBL/GenBank/DDBJ whole genome shotgun (WGS) entry which is preliminary data.</text>
</comment>
<sequence length="306" mass="34070">MRYALSLPWLLNKNALSKTLQASALAVALFGSSVYTAPAFAAEEDVDSAAVTTDSGSSTESDGSKVDQVFSSAEQEAIKQLVHDYLIEHPEVLVEVAQALEAKQLYSQEQSLTEAIKFFREDEFVPRRGDLDAKHYLIEFFDYNCGYCKVVREHTKRLAEDYDLVTIYVEFPILSALSVRASAIGLALFAQDKDKYLEYQDILMTADTRITEESQIQDAVKKVGADYEQLSEQINSDPRIQMALRKNMELGQKIGVQGTPFFILDGTVIRGAVKDYSTFEDIIKAAEKSEPAPTSDQDTTEAEADK</sequence>
<dbReference type="Pfam" id="PF01323">
    <property type="entry name" value="DSBA"/>
    <property type="match status" value="1"/>
</dbReference>
<organism evidence="5 6">
    <name type="scientific">Candidatus Anaerobiospirillum pullistercoris</name>
    <dbReference type="NCBI Taxonomy" id="2838452"/>
    <lineage>
        <taxon>Bacteria</taxon>
        <taxon>Pseudomonadati</taxon>
        <taxon>Pseudomonadota</taxon>
        <taxon>Gammaproteobacteria</taxon>
        <taxon>Aeromonadales</taxon>
        <taxon>Succinivibrionaceae</taxon>
        <taxon>Anaerobiospirillum</taxon>
    </lineage>
</organism>
<dbReference type="InterPro" id="IPR051470">
    <property type="entry name" value="Thiol:disulfide_interchange"/>
</dbReference>
<evidence type="ECO:0000259" key="4">
    <source>
        <dbReference type="PROSITE" id="PS51352"/>
    </source>
</evidence>
<dbReference type="Gene3D" id="3.40.30.10">
    <property type="entry name" value="Glutaredoxin"/>
    <property type="match status" value="1"/>
</dbReference>
<reference evidence="5" key="1">
    <citation type="journal article" date="2021" name="PeerJ">
        <title>Extensive microbial diversity within the chicken gut microbiome revealed by metagenomics and culture.</title>
        <authorList>
            <person name="Gilroy R."/>
            <person name="Ravi A."/>
            <person name="Getino M."/>
            <person name="Pursley I."/>
            <person name="Horton D.L."/>
            <person name="Alikhan N.F."/>
            <person name="Baker D."/>
            <person name="Gharbi K."/>
            <person name="Hall N."/>
            <person name="Watson M."/>
            <person name="Adriaenssens E.M."/>
            <person name="Foster-Nyarko E."/>
            <person name="Jarju S."/>
            <person name="Secka A."/>
            <person name="Antonio M."/>
            <person name="Oren A."/>
            <person name="Chaudhuri R.R."/>
            <person name="La Ragione R."/>
            <person name="Hildebrand F."/>
            <person name="Pallen M.J."/>
        </authorList>
    </citation>
    <scope>NUCLEOTIDE SEQUENCE</scope>
    <source>
        <strain evidence="5">USASDec5-558</strain>
    </source>
</reference>
<evidence type="ECO:0000256" key="3">
    <source>
        <dbReference type="SAM" id="SignalP"/>
    </source>
</evidence>
<dbReference type="InterPro" id="IPR013766">
    <property type="entry name" value="Thioredoxin_domain"/>
</dbReference>
<dbReference type="SUPFAM" id="SSF52833">
    <property type="entry name" value="Thioredoxin-like"/>
    <property type="match status" value="1"/>
</dbReference>
<dbReference type="InterPro" id="IPR017937">
    <property type="entry name" value="Thioredoxin_CS"/>
</dbReference>
<keyword evidence="1" id="KW-0676">Redox-active center</keyword>
<dbReference type="Pfam" id="PF18312">
    <property type="entry name" value="ScsC_N"/>
    <property type="match status" value="1"/>
</dbReference>
<accession>A0A9D1WDX7</accession>
<evidence type="ECO:0000256" key="1">
    <source>
        <dbReference type="ARBA" id="ARBA00023284"/>
    </source>
</evidence>
<feature type="chain" id="PRO_5038429534" evidence="3">
    <location>
        <begin position="42"/>
        <end position="306"/>
    </location>
</feature>
<evidence type="ECO:0000313" key="6">
    <source>
        <dbReference type="Proteomes" id="UP000886829"/>
    </source>
</evidence>
<dbReference type="InterPro" id="IPR001853">
    <property type="entry name" value="DSBA-like_thioredoxin_dom"/>
</dbReference>
<proteinExistence type="predicted"/>
<feature type="domain" description="Thioredoxin" evidence="4">
    <location>
        <begin position="31"/>
        <end position="288"/>
    </location>
</feature>
<dbReference type="PROSITE" id="PS00194">
    <property type="entry name" value="THIOREDOXIN_1"/>
    <property type="match status" value="1"/>
</dbReference>
<dbReference type="InterPro" id="IPR041205">
    <property type="entry name" value="ScsC_N"/>
</dbReference>